<dbReference type="RefSeq" id="WP_165300200.1">
    <property type="nucleotide sequence ID" value="NZ_JAAKZZ010000205.1"/>
</dbReference>
<protein>
    <submittedName>
        <fullName evidence="2">Uncharacterized protein</fullName>
    </submittedName>
</protein>
<accession>A0A6G4WZ68</accession>
<sequence>MLTAAVLYEREAGTSWDTLGSRMGNATGESVHERFIAEVKNWRRRLAQPQQEAEPEGCAEDGRAPDVVCEPMRAGELLDAWAVARGLGADSTDEHPITGHVPSPSAADELRALEAAIEHAGETRLARDVLAGLLERQATVLDEIAVEIDDPSAAARASDSRIRAAEIRQDESRP</sequence>
<name>A0A6G4WZ68_9ACTN</name>
<gene>
    <name evidence="2" type="ORF">G5C65_19690</name>
</gene>
<feature type="compositionally biased region" description="Basic and acidic residues" evidence="1">
    <location>
        <begin position="158"/>
        <end position="174"/>
    </location>
</feature>
<dbReference type="EMBL" id="JAAKZZ010000205">
    <property type="protein sequence ID" value="NGO70535.1"/>
    <property type="molecule type" value="Genomic_DNA"/>
</dbReference>
<dbReference type="AlphaFoldDB" id="A0A6G4WZ68"/>
<organism evidence="2 3">
    <name type="scientific">Streptomyces boncukensis</name>
    <dbReference type="NCBI Taxonomy" id="2711219"/>
    <lineage>
        <taxon>Bacteria</taxon>
        <taxon>Bacillati</taxon>
        <taxon>Actinomycetota</taxon>
        <taxon>Actinomycetes</taxon>
        <taxon>Kitasatosporales</taxon>
        <taxon>Streptomycetaceae</taxon>
        <taxon>Streptomyces</taxon>
    </lineage>
</organism>
<evidence type="ECO:0000256" key="1">
    <source>
        <dbReference type="SAM" id="MobiDB-lite"/>
    </source>
</evidence>
<dbReference type="Proteomes" id="UP000477722">
    <property type="component" value="Unassembled WGS sequence"/>
</dbReference>
<comment type="caution">
    <text evidence="2">The sequence shown here is derived from an EMBL/GenBank/DDBJ whole genome shotgun (WGS) entry which is preliminary data.</text>
</comment>
<keyword evidence="3" id="KW-1185">Reference proteome</keyword>
<evidence type="ECO:0000313" key="3">
    <source>
        <dbReference type="Proteomes" id="UP000477722"/>
    </source>
</evidence>
<proteinExistence type="predicted"/>
<reference evidence="2 3" key="1">
    <citation type="submission" date="2020-02" db="EMBL/GenBank/DDBJ databases">
        <title>Whole-genome analyses of novel actinobacteria.</title>
        <authorList>
            <person name="Sahin N."/>
            <person name="Tatar D."/>
        </authorList>
    </citation>
    <scope>NUCLEOTIDE SEQUENCE [LARGE SCALE GENOMIC DNA]</scope>
    <source>
        <strain evidence="2 3">SB3404</strain>
    </source>
</reference>
<evidence type="ECO:0000313" key="2">
    <source>
        <dbReference type="EMBL" id="NGO70535.1"/>
    </source>
</evidence>
<feature type="region of interest" description="Disordered" evidence="1">
    <location>
        <begin position="152"/>
        <end position="174"/>
    </location>
</feature>